<dbReference type="PRINTS" id="PR00813">
    <property type="entry name" value="BCTERIALGSPG"/>
</dbReference>
<reference evidence="3 4" key="1">
    <citation type="submission" date="2019-08" db="EMBL/GenBank/DDBJ databases">
        <title>In-depth cultivation of the pig gut microbiome towards novel bacterial diversity and tailored functional studies.</title>
        <authorList>
            <person name="Wylensek D."/>
            <person name="Hitch T.C.A."/>
            <person name="Clavel T."/>
        </authorList>
    </citation>
    <scope>NUCLEOTIDE SEQUENCE [LARGE SCALE GENOMIC DNA]</scope>
    <source>
        <strain evidence="3 4">BBE-744-WT-12</strain>
    </source>
</reference>
<gene>
    <name evidence="3" type="ORF">FYJ85_09715</name>
</gene>
<dbReference type="InterPro" id="IPR012902">
    <property type="entry name" value="N_methyl_site"/>
</dbReference>
<evidence type="ECO:0000313" key="4">
    <source>
        <dbReference type="Proteomes" id="UP000435649"/>
    </source>
</evidence>
<organism evidence="3 4">
    <name type="scientific">Victivallis lenta</name>
    <dbReference type="NCBI Taxonomy" id="2606640"/>
    <lineage>
        <taxon>Bacteria</taxon>
        <taxon>Pseudomonadati</taxon>
        <taxon>Lentisphaerota</taxon>
        <taxon>Lentisphaeria</taxon>
        <taxon>Victivallales</taxon>
        <taxon>Victivallaceae</taxon>
        <taxon>Victivallis</taxon>
    </lineage>
</organism>
<dbReference type="SUPFAM" id="SSF54523">
    <property type="entry name" value="Pili subunits"/>
    <property type="match status" value="1"/>
</dbReference>
<feature type="domain" description="DUF1559" evidence="2">
    <location>
        <begin position="33"/>
        <end position="62"/>
    </location>
</feature>
<dbReference type="Pfam" id="PF07596">
    <property type="entry name" value="SBP_bac_10"/>
    <property type="match status" value="1"/>
</dbReference>
<dbReference type="PANTHER" id="PTHR30093">
    <property type="entry name" value="GENERAL SECRETION PATHWAY PROTEIN G"/>
    <property type="match status" value="1"/>
</dbReference>
<dbReference type="PANTHER" id="PTHR30093:SF2">
    <property type="entry name" value="TYPE II SECRETION SYSTEM PROTEIN H"/>
    <property type="match status" value="1"/>
</dbReference>
<comment type="caution">
    <text evidence="3">The sequence shown here is derived from an EMBL/GenBank/DDBJ whole genome shotgun (WGS) entry which is preliminary data.</text>
</comment>
<dbReference type="InterPro" id="IPR045584">
    <property type="entry name" value="Pilin-like"/>
</dbReference>
<dbReference type="GO" id="GO:0015627">
    <property type="term" value="C:type II protein secretion system complex"/>
    <property type="evidence" value="ECO:0007669"/>
    <property type="project" value="InterPro"/>
</dbReference>
<name>A0A844G131_9BACT</name>
<sequence>MQMKKKSFTLIELLVVIAIIAILAAMLLPALNQAREKARSTTCMNNLKQIGTSMLLYAQDNNNNWAPTHEAWGGRKWYDLVRKYGQLGKNVNESGSLFRCPSEQDLTKVNTYCYNMSPKTGMSGDGKSLPVLRLRNPSRLIAIADGSNWWTDRWKTPNGTDGLVTRHSSRANALFFDCHTASLSSGEIVTERLWEE</sequence>
<dbReference type="Pfam" id="PF07963">
    <property type="entry name" value="N_methyl"/>
    <property type="match status" value="1"/>
</dbReference>
<dbReference type="EMBL" id="VUNS01000009">
    <property type="protein sequence ID" value="MST97317.1"/>
    <property type="molecule type" value="Genomic_DNA"/>
</dbReference>
<accession>A0A844G131</accession>
<evidence type="ECO:0000256" key="1">
    <source>
        <dbReference type="ARBA" id="ARBA00022481"/>
    </source>
</evidence>
<evidence type="ECO:0000313" key="3">
    <source>
        <dbReference type="EMBL" id="MST97317.1"/>
    </source>
</evidence>
<dbReference type="GO" id="GO:0015628">
    <property type="term" value="P:protein secretion by the type II secretion system"/>
    <property type="evidence" value="ECO:0007669"/>
    <property type="project" value="InterPro"/>
</dbReference>
<dbReference type="InterPro" id="IPR000983">
    <property type="entry name" value="Bac_GSPG_pilin"/>
</dbReference>
<evidence type="ECO:0000259" key="2">
    <source>
        <dbReference type="Pfam" id="PF07596"/>
    </source>
</evidence>
<protein>
    <submittedName>
        <fullName evidence="3">DUF1559 domain-containing protein</fullName>
    </submittedName>
</protein>
<dbReference type="Gene3D" id="3.30.700.10">
    <property type="entry name" value="Glycoprotein, Type 4 Pilin"/>
    <property type="match status" value="1"/>
</dbReference>
<dbReference type="NCBIfam" id="TIGR02532">
    <property type="entry name" value="IV_pilin_GFxxxE"/>
    <property type="match status" value="1"/>
</dbReference>
<keyword evidence="1" id="KW-0488">Methylation</keyword>
<dbReference type="AlphaFoldDB" id="A0A844G131"/>
<keyword evidence="4" id="KW-1185">Reference proteome</keyword>
<dbReference type="InterPro" id="IPR011453">
    <property type="entry name" value="DUF1559"/>
</dbReference>
<dbReference type="Proteomes" id="UP000435649">
    <property type="component" value="Unassembled WGS sequence"/>
</dbReference>
<proteinExistence type="predicted"/>